<organism evidence="2 3">
    <name type="scientific">Candidatus Komeilibacteria bacterium CG_4_9_14_0_8_um_filter_36_9</name>
    <dbReference type="NCBI Taxonomy" id="1974473"/>
    <lineage>
        <taxon>Bacteria</taxon>
        <taxon>Candidatus Komeiliibacteriota</taxon>
    </lineage>
</organism>
<accession>A0A2M8DRX9</accession>
<dbReference type="EMBL" id="PFSY01000048">
    <property type="protein sequence ID" value="PJC02137.1"/>
    <property type="molecule type" value="Genomic_DNA"/>
</dbReference>
<evidence type="ECO:0000256" key="1">
    <source>
        <dbReference type="SAM" id="Phobius"/>
    </source>
</evidence>
<keyword evidence="1" id="KW-1133">Transmembrane helix</keyword>
<sequence>MYEGFCYIINNMRLNFVPETILGKCSVSSIIVMPIFFCIGMSFVDFYEFVPAGSTILQDAIVRPGIALPMLTGFIFGIAAFFIGLIGIIKKKDYSIFIFLSSAMGFLALLWCLAEVLFPH</sequence>
<protein>
    <submittedName>
        <fullName evidence="2">Uncharacterized protein</fullName>
    </submittedName>
</protein>
<keyword evidence="1" id="KW-0812">Transmembrane</keyword>
<gene>
    <name evidence="2" type="ORF">CO073_01035</name>
</gene>
<feature type="transmembrane region" description="Helical" evidence="1">
    <location>
        <begin position="66"/>
        <end position="89"/>
    </location>
</feature>
<name>A0A2M8DRX9_9BACT</name>
<comment type="caution">
    <text evidence="2">The sequence shown here is derived from an EMBL/GenBank/DDBJ whole genome shotgun (WGS) entry which is preliminary data.</text>
</comment>
<feature type="transmembrane region" description="Helical" evidence="1">
    <location>
        <begin position="21"/>
        <end position="46"/>
    </location>
</feature>
<dbReference type="Proteomes" id="UP000230136">
    <property type="component" value="Unassembled WGS sequence"/>
</dbReference>
<evidence type="ECO:0000313" key="3">
    <source>
        <dbReference type="Proteomes" id="UP000230136"/>
    </source>
</evidence>
<feature type="transmembrane region" description="Helical" evidence="1">
    <location>
        <begin position="96"/>
        <end position="118"/>
    </location>
</feature>
<keyword evidence="1" id="KW-0472">Membrane</keyword>
<proteinExistence type="predicted"/>
<evidence type="ECO:0000313" key="2">
    <source>
        <dbReference type="EMBL" id="PJC02137.1"/>
    </source>
</evidence>
<reference evidence="3" key="1">
    <citation type="submission" date="2017-09" db="EMBL/GenBank/DDBJ databases">
        <title>Depth-based differentiation of microbial function through sediment-hosted aquifers and enrichment of novel symbionts in the deep terrestrial subsurface.</title>
        <authorList>
            <person name="Probst A.J."/>
            <person name="Ladd B."/>
            <person name="Jarett J.K."/>
            <person name="Geller-Mcgrath D.E."/>
            <person name="Sieber C.M.K."/>
            <person name="Emerson J.B."/>
            <person name="Anantharaman K."/>
            <person name="Thomas B.C."/>
            <person name="Malmstrom R."/>
            <person name="Stieglmeier M."/>
            <person name="Klingl A."/>
            <person name="Woyke T."/>
            <person name="Ryan C.M."/>
            <person name="Banfield J.F."/>
        </authorList>
    </citation>
    <scope>NUCLEOTIDE SEQUENCE [LARGE SCALE GENOMIC DNA]</scope>
</reference>
<dbReference type="AlphaFoldDB" id="A0A2M8DRX9"/>